<dbReference type="SUPFAM" id="SSF52980">
    <property type="entry name" value="Restriction endonuclease-like"/>
    <property type="match status" value="1"/>
</dbReference>
<gene>
    <name evidence="1" type="ORF">RH857_01110</name>
</gene>
<evidence type="ECO:0008006" key="3">
    <source>
        <dbReference type="Google" id="ProtNLM"/>
    </source>
</evidence>
<evidence type="ECO:0000313" key="1">
    <source>
        <dbReference type="EMBL" id="MDR5710743.1"/>
    </source>
</evidence>
<dbReference type="Proteomes" id="UP001260872">
    <property type="component" value="Unassembled WGS sequence"/>
</dbReference>
<sequence length="308" mass="34798">MRYTFPLPAALRAQTVTTQALRELDISRFRAHRRDMTAVSRGIYLWTPDQDQAGELQRLRALSNSLPQCCVSDSTAAKVHGVTLPWEIADDDAVHLTQPAGTSSRIRRPGITSHRRAIDAHDLVLRHGLVLTTPARTWFDLAEVCSLQSLVQLGDHLVRQPRFRFEGRHVPHASLQELQAVVDRAGRVKGKRKAKEAVTLIRVGADSFRETEARLRIIQAGLPEPQLQVRPFPGCPYPADMGYTEWKIAIQYDGGHHFTPEQARRDQQRDNAFFSAGWVLLRWNAEHARDGFATGIRQLGSLLQQRRS</sequence>
<dbReference type="EMBL" id="JAVKGT010000002">
    <property type="protein sequence ID" value="MDR5710743.1"/>
    <property type="molecule type" value="Genomic_DNA"/>
</dbReference>
<protein>
    <recommendedName>
        <fullName evidence="3">DUF559 domain-containing protein</fullName>
    </recommendedName>
</protein>
<dbReference type="InterPro" id="IPR011335">
    <property type="entry name" value="Restrct_endonuc-II-like"/>
</dbReference>
<comment type="caution">
    <text evidence="1">The sequence shown here is derived from an EMBL/GenBank/DDBJ whole genome shotgun (WGS) entry which is preliminary data.</text>
</comment>
<dbReference type="RefSeq" id="WP_310536134.1">
    <property type="nucleotide sequence ID" value="NZ_BAAAOC010000015.1"/>
</dbReference>
<name>A0ABU1FQ12_9MICC</name>
<evidence type="ECO:0000313" key="2">
    <source>
        <dbReference type="Proteomes" id="UP001260872"/>
    </source>
</evidence>
<dbReference type="Gene3D" id="3.40.960.10">
    <property type="entry name" value="VSR Endonuclease"/>
    <property type="match status" value="1"/>
</dbReference>
<accession>A0ABU1FQ12</accession>
<reference evidence="2" key="1">
    <citation type="submission" date="2023-07" db="EMBL/GenBank/DDBJ databases">
        <title>Description of three actinobacteria isolated from air of manufacturing shop in a pharmaceutical factory.</title>
        <authorList>
            <person name="Zhang D.-F."/>
        </authorList>
    </citation>
    <scope>NUCLEOTIDE SEQUENCE [LARGE SCALE GENOMIC DNA]</scope>
    <source>
        <strain evidence="2">CCTCC AB 207010</strain>
    </source>
</reference>
<organism evidence="1 2">
    <name type="scientific">Nesterenkonia flava</name>
    <dbReference type="NCBI Taxonomy" id="469799"/>
    <lineage>
        <taxon>Bacteria</taxon>
        <taxon>Bacillati</taxon>
        <taxon>Actinomycetota</taxon>
        <taxon>Actinomycetes</taxon>
        <taxon>Micrococcales</taxon>
        <taxon>Micrococcaceae</taxon>
        <taxon>Nesterenkonia</taxon>
    </lineage>
</organism>
<proteinExistence type="predicted"/>
<keyword evidence="2" id="KW-1185">Reference proteome</keyword>